<reference evidence="1 2" key="1">
    <citation type="journal article" date="2016" name="Sci. Rep.">
        <title>The Dendrobium catenatum Lindl. genome sequence provides insights into polysaccharide synthase, floral development and adaptive evolution.</title>
        <authorList>
            <person name="Zhang G.Q."/>
            <person name="Xu Q."/>
            <person name="Bian C."/>
            <person name="Tsai W.C."/>
            <person name="Yeh C.M."/>
            <person name="Liu K.W."/>
            <person name="Yoshida K."/>
            <person name="Zhang L.S."/>
            <person name="Chang S.B."/>
            <person name="Chen F."/>
            <person name="Shi Y."/>
            <person name="Su Y.Y."/>
            <person name="Zhang Y.Q."/>
            <person name="Chen L.J."/>
            <person name="Yin Y."/>
            <person name="Lin M."/>
            <person name="Huang H."/>
            <person name="Deng H."/>
            <person name="Wang Z.W."/>
            <person name="Zhu S.L."/>
            <person name="Zhao X."/>
            <person name="Deng C."/>
            <person name="Niu S.C."/>
            <person name="Huang J."/>
            <person name="Wang M."/>
            <person name="Liu G.H."/>
            <person name="Yang H.J."/>
            <person name="Xiao X.J."/>
            <person name="Hsiao Y.Y."/>
            <person name="Wu W.L."/>
            <person name="Chen Y.Y."/>
            <person name="Mitsuda N."/>
            <person name="Ohme-Takagi M."/>
            <person name="Luo Y.B."/>
            <person name="Van de Peer Y."/>
            <person name="Liu Z.J."/>
        </authorList>
    </citation>
    <scope>NUCLEOTIDE SEQUENCE [LARGE SCALE GENOMIC DNA]</scope>
    <source>
        <tissue evidence="1">The whole plant</tissue>
    </source>
</reference>
<accession>A0A2I0XGZ9</accession>
<name>A0A2I0XGZ9_9ASPA</name>
<dbReference type="Proteomes" id="UP000233837">
    <property type="component" value="Unassembled WGS sequence"/>
</dbReference>
<evidence type="ECO:0000313" key="1">
    <source>
        <dbReference type="EMBL" id="PKU87170.1"/>
    </source>
</evidence>
<dbReference type="AlphaFoldDB" id="A0A2I0XGZ9"/>
<organism evidence="1 2">
    <name type="scientific">Dendrobium catenatum</name>
    <dbReference type="NCBI Taxonomy" id="906689"/>
    <lineage>
        <taxon>Eukaryota</taxon>
        <taxon>Viridiplantae</taxon>
        <taxon>Streptophyta</taxon>
        <taxon>Embryophyta</taxon>
        <taxon>Tracheophyta</taxon>
        <taxon>Spermatophyta</taxon>
        <taxon>Magnoliopsida</taxon>
        <taxon>Liliopsida</taxon>
        <taxon>Asparagales</taxon>
        <taxon>Orchidaceae</taxon>
        <taxon>Epidendroideae</taxon>
        <taxon>Malaxideae</taxon>
        <taxon>Dendrobiinae</taxon>
        <taxon>Dendrobium</taxon>
    </lineage>
</organism>
<protein>
    <submittedName>
        <fullName evidence="1">Uncharacterized protein</fullName>
    </submittedName>
</protein>
<reference evidence="1 2" key="2">
    <citation type="journal article" date="2017" name="Nature">
        <title>The Apostasia genome and the evolution of orchids.</title>
        <authorList>
            <person name="Zhang G.Q."/>
            <person name="Liu K.W."/>
            <person name="Li Z."/>
            <person name="Lohaus R."/>
            <person name="Hsiao Y.Y."/>
            <person name="Niu S.C."/>
            <person name="Wang J.Y."/>
            <person name="Lin Y.C."/>
            <person name="Xu Q."/>
            <person name="Chen L.J."/>
            <person name="Yoshida K."/>
            <person name="Fujiwara S."/>
            <person name="Wang Z.W."/>
            <person name="Zhang Y.Q."/>
            <person name="Mitsuda N."/>
            <person name="Wang M."/>
            <person name="Liu G.H."/>
            <person name="Pecoraro L."/>
            <person name="Huang H.X."/>
            <person name="Xiao X.J."/>
            <person name="Lin M."/>
            <person name="Wu X.Y."/>
            <person name="Wu W.L."/>
            <person name="Chen Y.Y."/>
            <person name="Chang S.B."/>
            <person name="Sakamoto S."/>
            <person name="Ohme-Takagi M."/>
            <person name="Yagi M."/>
            <person name="Zeng S.J."/>
            <person name="Shen C.Y."/>
            <person name="Yeh C.M."/>
            <person name="Luo Y.B."/>
            <person name="Tsai W.C."/>
            <person name="Van de Peer Y."/>
            <person name="Liu Z.J."/>
        </authorList>
    </citation>
    <scope>NUCLEOTIDE SEQUENCE [LARGE SCALE GENOMIC DNA]</scope>
    <source>
        <tissue evidence="1">The whole plant</tissue>
    </source>
</reference>
<evidence type="ECO:0000313" key="2">
    <source>
        <dbReference type="Proteomes" id="UP000233837"/>
    </source>
</evidence>
<sequence length="354" mass="38471">MAADGRRPFSGAPPVILQRGGSFLQSKWKAGRTTFFEDNVSVMSKGSPLVIRENTGDIIKALPHVEGKVKSIAIDLDVKTPRWSKSPIISKKMNDLEASSSNMKIFCEQVLFKKKESSTSANVVPNKGIHVEAEEVLISTKLVIDKEKVDNVIPEDGELALEERVGDDAAANDLFNDRKVLTEDEFEGSVQGTSHGMNSLISSSEILVDVNRFGVLEGFHNDALECEDTSRSHSGDGNKNDVSLENVNAILGKGKKERCSNIIGVNVTMRKEDGWSLEMAKFKLAKELKSLGPLSNDGKASNDHGRLCIRLGRPLACWLDWSLATDGSRVGCFDDGSRVGCFGAHGVELVLLVA</sequence>
<gene>
    <name evidence="1" type="ORF">MA16_Dca006579</name>
</gene>
<dbReference type="EMBL" id="KZ501893">
    <property type="protein sequence ID" value="PKU87170.1"/>
    <property type="molecule type" value="Genomic_DNA"/>
</dbReference>
<keyword evidence="2" id="KW-1185">Reference proteome</keyword>
<proteinExistence type="predicted"/>